<dbReference type="Pfam" id="PF12779">
    <property type="entry name" value="WXXGXW"/>
    <property type="match status" value="2"/>
</dbReference>
<protein>
    <submittedName>
        <fullName evidence="3">Uncharacterized protein</fullName>
    </submittedName>
</protein>
<organism evidence="3 4">
    <name type="scientific">Gemmata massiliana</name>
    <dbReference type="NCBI Taxonomy" id="1210884"/>
    <lineage>
        <taxon>Bacteria</taxon>
        <taxon>Pseudomonadati</taxon>
        <taxon>Planctomycetota</taxon>
        <taxon>Planctomycetia</taxon>
        <taxon>Gemmatales</taxon>
        <taxon>Gemmataceae</taxon>
        <taxon>Gemmata</taxon>
    </lineage>
</organism>
<name>A0A6P2D8G5_9BACT</name>
<feature type="signal peptide" evidence="2">
    <location>
        <begin position="1"/>
        <end position="25"/>
    </location>
</feature>
<sequence>MMSRSHFARATALCAVFAFTTSGRAQDPVPLPLPVPPTKPERVDPASQPVTVVERGPIHEAFAQPGAGVRGRGITAPKAPPPPIDEVPPNVKVESQIARWIPGQWQWDADRTDFVWVCGCYRNVPPGRTWEPGRWKEIKSEWTYFPGYWRPIETKTLPADLPEPPVPKDESPDAKENPNAMWVPGIWERKDGRFEWQPGYWAPVREGVIWQQSQFVATETGFAFVPGYWDFALEERGLLYVPMYFSKAQRAKSGWTYRPEYVIPFGVEGKWGQGGTFDALYIGPNFNSYYYGNFSQISSNAAARVGFALRGSPSELAGPIIDLYGSSAYRPWNSVTPGYTNPLWLHYARLNRNDSGSSNGTPSLYATHAASGFTPSGIACAPGGFAVVSATAVRPTRVTNTVSLSYQHVSRRGTVTTGTTQYRSSSPPFYPGWGRRY</sequence>
<evidence type="ECO:0000313" key="4">
    <source>
        <dbReference type="Proteomes" id="UP000464178"/>
    </source>
</evidence>
<feature type="region of interest" description="Disordered" evidence="1">
    <location>
        <begin position="27"/>
        <end position="48"/>
    </location>
</feature>
<feature type="region of interest" description="Disordered" evidence="1">
    <location>
        <begin position="159"/>
        <end position="179"/>
    </location>
</feature>
<keyword evidence="4" id="KW-1185">Reference proteome</keyword>
<dbReference type="InterPro" id="IPR024447">
    <property type="entry name" value="YXWGXW_rpt"/>
</dbReference>
<feature type="chain" id="PRO_5027049965" evidence="2">
    <location>
        <begin position="26"/>
        <end position="437"/>
    </location>
</feature>
<gene>
    <name evidence="3" type="ORF">SOIL9_06770</name>
</gene>
<accession>A0A6P2D8G5</accession>
<feature type="compositionally biased region" description="Basic and acidic residues" evidence="1">
    <location>
        <begin position="166"/>
        <end position="176"/>
    </location>
</feature>
<feature type="compositionally biased region" description="Pro residues" evidence="1">
    <location>
        <begin position="29"/>
        <end position="38"/>
    </location>
</feature>
<evidence type="ECO:0000256" key="1">
    <source>
        <dbReference type="SAM" id="MobiDB-lite"/>
    </source>
</evidence>
<dbReference type="Proteomes" id="UP000464178">
    <property type="component" value="Chromosome"/>
</dbReference>
<keyword evidence="2" id="KW-0732">Signal</keyword>
<dbReference type="EMBL" id="LR593886">
    <property type="protein sequence ID" value="VTR97518.1"/>
    <property type="molecule type" value="Genomic_DNA"/>
</dbReference>
<reference evidence="3 4" key="1">
    <citation type="submission" date="2019-05" db="EMBL/GenBank/DDBJ databases">
        <authorList>
            <consortium name="Science for Life Laboratories"/>
        </authorList>
    </citation>
    <scope>NUCLEOTIDE SEQUENCE [LARGE SCALE GENOMIC DNA]</scope>
    <source>
        <strain evidence="3">Soil9</strain>
    </source>
</reference>
<dbReference type="KEGG" id="gms:SOIL9_06770"/>
<dbReference type="AlphaFoldDB" id="A0A6P2D8G5"/>
<evidence type="ECO:0000313" key="3">
    <source>
        <dbReference type="EMBL" id="VTR97518.1"/>
    </source>
</evidence>
<proteinExistence type="predicted"/>
<evidence type="ECO:0000256" key="2">
    <source>
        <dbReference type="SAM" id="SignalP"/>
    </source>
</evidence>
<dbReference type="RefSeq" id="WP_162671240.1">
    <property type="nucleotide sequence ID" value="NZ_LR593886.1"/>
</dbReference>